<sequence length="375" mass="42135">MAKSKIHYKVQCALWARSAGRCQYRGCNCELIGELLSGKEDKMFGFVAHIVADSPNGARGHPIRSTLLAKDIANLMLLCAKHHRLIDDEAPDDHPEQLLLLMKKEHEQRVRLASGIQPDRASHVIRFGASIGKNEALVAREDIFSSMLPDRSPASFETIDLDMLGLSFDDFDEQYWQIQQDNLQRQFADKIRGRIERQQITHASVFALAPQPLLIELGRQLCDILPAVIHQRHREPATWKWQNDTPSIEFQTETPSEIHPTVALILGLSASISQNRITSVLGDETSIWSLTAKSPHNDIMRSYADLARFRQELRQLFDTIKSAHGEGATINMFPALPVSAAVEVGRVWMPKADLALNVFDQNRRAGGFVSAIQIH</sequence>
<evidence type="ECO:0000313" key="2">
    <source>
        <dbReference type="EMBL" id="SJM35581.1"/>
    </source>
</evidence>
<reference evidence="3" key="1">
    <citation type="submission" date="2016-12" db="EMBL/GenBank/DDBJ databases">
        <authorList>
            <person name="Brunel B."/>
        </authorList>
    </citation>
    <scope>NUCLEOTIDE SEQUENCE [LARGE SCALE GENOMIC DNA]</scope>
</reference>
<dbReference type="RefSeq" id="WP_123151790.1">
    <property type="nucleotide sequence ID" value="NZ_FUIG01000093.1"/>
</dbReference>
<evidence type="ECO:0000313" key="3">
    <source>
        <dbReference type="Proteomes" id="UP000245698"/>
    </source>
</evidence>
<dbReference type="Proteomes" id="UP000245698">
    <property type="component" value="Unassembled WGS sequence"/>
</dbReference>
<dbReference type="InterPro" id="IPR040836">
    <property type="entry name" value="SAVED"/>
</dbReference>
<dbReference type="Pfam" id="PF18145">
    <property type="entry name" value="SAVED"/>
    <property type="match status" value="1"/>
</dbReference>
<protein>
    <recommendedName>
        <fullName evidence="1">SMODS-associated and fused to various effectors domain-containing protein</fullName>
    </recommendedName>
</protein>
<organism evidence="2 3">
    <name type="scientific">Mesorhizobium delmotii</name>
    <dbReference type="NCBI Taxonomy" id="1631247"/>
    <lineage>
        <taxon>Bacteria</taxon>
        <taxon>Pseudomonadati</taxon>
        <taxon>Pseudomonadota</taxon>
        <taxon>Alphaproteobacteria</taxon>
        <taxon>Hyphomicrobiales</taxon>
        <taxon>Phyllobacteriaceae</taxon>
        <taxon>Mesorhizobium</taxon>
    </lineage>
</organism>
<dbReference type="AlphaFoldDB" id="A0A2P9AWM9"/>
<gene>
    <name evidence="2" type="ORF">BQ8482_800004</name>
</gene>
<evidence type="ECO:0000259" key="1">
    <source>
        <dbReference type="Pfam" id="PF18145"/>
    </source>
</evidence>
<name>A0A2P9AWM9_9HYPH</name>
<proteinExistence type="predicted"/>
<feature type="domain" description="SMODS-associated and fused to various effectors" evidence="1">
    <location>
        <begin position="183"/>
        <end position="374"/>
    </location>
</feature>
<accession>A0A2P9AWM9</accession>
<dbReference type="EMBL" id="FUIG01000093">
    <property type="protein sequence ID" value="SJM35581.1"/>
    <property type="molecule type" value="Genomic_DNA"/>
</dbReference>
<keyword evidence="3" id="KW-1185">Reference proteome</keyword>
<dbReference type="NCBIfam" id="NF033611">
    <property type="entry name" value="SAVED"/>
    <property type="match status" value="1"/>
</dbReference>